<dbReference type="OrthoDB" id="8887048at2"/>
<feature type="active site" description="Proton donor/acceptor" evidence="6">
    <location>
        <position position="117"/>
    </location>
</feature>
<dbReference type="RefSeq" id="WP_091447250.1">
    <property type="nucleotide sequence ID" value="NZ_FMZZ01000001.1"/>
</dbReference>
<evidence type="ECO:0000313" key="9">
    <source>
        <dbReference type="EMBL" id="SDC14175.1"/>
    </source>
</evidence>
<keyword evidence="10" id="KW-1185">Reference proteome</keyword>
<dbReference type="GO" id="GO:0008360">
    <property type="term" value="P:regulation of cell shape"/>
    <property type="evidence" value="ECO:0007669"/>
    <property type="project" value="UniProtKB-UniRule"/>
</dbReference>
<dbReference type="GO" id="GO:0016740">
    <property type="term" value="F:transferase activity"/>
    <property type="evidence" value="ECO:0007669"/>
    <property type="project" value="UniProtKB-KW"/>
</dbReference>
<dbReference type="AlphaFoldDB" id="A0A1G6J754"/>
<gene>
    <name evidence="9" type="ORF">SAMN05216174_101254</name>
</gene>
<proteinExistence type="predicted"/>
<evidence type="ECO:0000256" key="1">
    <source>
        <dbReference type="ARBA" id="ARBA00004752"/>
    </source>
</evidence>
<evidence type="ECO:0000256" key="2">
    <source>
        <dbReference type="ARBA" id="ARBA00022679"/>
    </source>
</evidence>
<dbReference type="GO" id="GO:0005576">
    <property type="term" value="C:extracellular region"/>
    <property type="evidence" value="ECO:0007669"/>
    <property type="project" value="TreeGrafter"/>
</dbReference>
<dbReference type="Gene3D" id="2.40.440.10">
    <property type="entry name" value="L,D-transpeptidase catalytic domain-like"/>
    <property type="match status" value="1"/>
</dbReference>
<dbReference type="GO" id="GO:0071972">
    <property type="term" value="F:peptidoglycan L,D-transpeptidase activity"/>
    <property type="evidence" value="ECO:0007669"/>
    <property type="project" value="TreeGrafter"/>
</dbReference>
<keyword evidence="2" id="KW-0808">Transferase</keyword>
<evidence type="ECO:0000313" key="10">
    <source>
        <dbReference type="Proteomes" id="UP000199501"/>
    </source>
</evidence>
<dbReference type="InterPro" id="IPR005490">
    <property type="entry name" value="LD_TPept_cat_dom"/>
</dbReference>
<dbReference type="PANTHER" id="PTHR30582:SF33">
    <property type="entry name" value="EXPORTED PROTEIN"/>
    <property type="match status" value="1"/>
</dbReference>
<sequence length="153" mass="15636">MGTPRIARGAVARGVISVAALIGAGGILAAPAASAQAAAPCGPRAAACIDLSDNAAWLMDNGTVTYGAVPITTGKPGYETPPGTFSVTYKDIDHWSKAYDAPMPYSVFFTTSGIAFHEGSLREQSHGCVHLSPEAAKAFFDGLTPGDVVEVVP</sequence>
<evidence type="ECO:0000256" key="6">
    <source>
        <dbReference type="PROSITE-ProRule" id="PRU01373"/>
    </source>
</evidence>
<feature type="chain" id="PRO_5011695046" evidence="7">
    <location>
        <begin position="30"/>
        <end position="153"/>
    </location>
</feature>
<dbReference type="SUPFAM" id="SSF141523">
    <property type="entry name" value="L,D-transpeptidase catalytic domain-like"/>
    <property type="match status" value="1"/>
</dbReference>
<dbReference type="PROSITE" id="PS52029">
    <property type="entry name" value="LD_TPASE"/>
    <property type="match status" value="1"/>
</dbReference>
<dbReference type="PANTHER" id="PTHR30582">
    <property type="entry name" value="L,D-TRANSPEPTIDASE"/>
    <property type="match status" value="1"/>
</dbReference>
<keyword evidence="5 6" id="KW-0961">Cell wall biogenesis/degradation</keyword>
<dbReference type="Proteomes" id="UP000199501">
    <property type="component" value="Unassembled WGS sequence"/>
</dbReference>
<comment type="pathway">
    <text evidence="1 6">Cell wall biogenesis; peptidoglycan biosynthesis.</text>
</comment>
<dbReference type="InterPro" id="IPR050979">
    <property type="entry name" value="LD-transpeptidase"/>
</dbReference>
<dbReference type="GO" id="GO:0071555">
    <property type="term" value="P:cell wall organization"/>
    <property type="evidence" value="ECO:0007669"/>
    <property type="project" value="UniProtKB-UniRule"/>
</dbReference>
<dbReference type="EMBL" id="FMZZ01000001">
    <property type="protein sequence ID" value="SDC14175.1"/>
    <property type="molecule type" value="Genomic_DNA"/>
</dbReference>
<dbReference type="GO" id="GO:0018104">
    <property type="term" value="P:peptidoglycan-protein cross-linking"/>
    <property type="evidence" value="ECO:0007669"/>
    <property type="project" value="TreeGrafter"/>
</dbReference>
<feature type="active site" description="Nucleophile" evidence="6">
    <location>
        <position position="128"/>
    </location>
</feature>
<reference evidence="10" key="1">
    <citation type="submission" date="2016-10" db="EMBL/GenBank/DDBJ databases">
        <authorList>
            <person name="Varghese N."/>
            <person name="Submissions S."/>
        </authorList>
    </citation>
    <scope>NUCLEOTIDE SEQUENCE [LARGE SCALE GENOMIC DNA]</scope>
    <source>
        <strain evidence="10">IBRC-M 10403</strain>
    </source>
</reference>
<evidence type="ECO:0000259" key="8">
    <source>
        <dbReference type="PROSITE" id="PS52029"/>
    </source>
</evidence>
<dbReference type="CDD" id="cd16913">
    <property type="entry name" value="YkuD_like"/>
    <property type="match status" value="1"/>
</dbReference>
<feature type="signal peptide" evidence="7">
    <location>
        <begin position="1"/>
        <end position="29"/>
    </location>
</feature>
<dbReference type="InterPro" id="IPR038063">
    <property type="entry name" value="Transpep_catalytic_dom"/>
</dbReference>
<keyword evidence="4 6" id="KW-0573">Peptidoglycan synthesis</keyword>
<name>A0A1G6J754_9PSEU</name>
<evidence type="ECO:0000256" key="7">
    <source>
        <dbReference type="SAM" id="SignalP"/>
    </source>
</evidence>
<dbReference type="Pfam" id="PF03734">
    <property type="entry name" value="YkuD"/>
    <property type="match status" value="1"/>
</dbReference>
<feature type="domain" description="L,D-TPase catalytic" evidence="8">
    <location>
        <begin position="45"/>
        <end position="152"/>
    </location>
</feature>
<dbReference type="UniPathway" id="UPA00219"/>
<organism evidence="9 10">
    <name type="scientific">Actinokineospora iranica</name>
    <dbReference type="NCBI Taxonomy" id="1271860"/>
    <lineage>
        <taxon>Bacteria</taxon>
        <taxon>Bacillati</taxon>
        <taxon>Actinomycetota</taxon>
        <taxon>Actinomycetes</taxon>
        <taxon>Pseudonocardiales</taxon>
        <taxon>Pseudonocardiaceae</taxon>
        <taxon>Actinokineospora</taxon>
    </lineage>
</organism>
<evidence type="ECO:0000256" key="4">
    <source>
        <dbReference type="ARBA" id="ARBA00022984"/>
    </source>
</evidence>
<evidence type="ECO:0000256" key="3">
    <source>
        <dbReference type="ARBA" id="ARBA00022960"/>
    </source>
</evidence>
<accession>A0A1G6J754</accession>
<keyword evidence="3 6" id="KW-0133">Cell shape</keyword>
<protein>
    <submittedName>
        <fullName evidence="9">L,D-transpeptidase catalytic domain</fullName>
    </submittedName>
</protein>
<evidence type="ECO:0000256" key="5">
    <source>
        <dbReference type="ARBA" id="ARBA00023316"/>
    </source>
</evidence>
<keyword evidence="7" id="KW-0732">Signal</keyword>